<comment type="caution">
    <text evidence="3">The sequence shown here is derived from an EMBL/GenBank/DDBJ whole genome shotgun (WGS) entry which is preliminary data.</text>
</comment>
<feature type="domain" description="HMA" evidence="2">
    <location>
        <begin position="26"/>
        <end position="66"/>
    </location>
</feature>
<dbReference type="Proteomes" id="UP000241394">
    <property type="component" value="Chromosome LG15"/>
</dbReference>
<dbReference type="InterPro" id="IPR006121">
    <property type="entry name" value="HMA_dom"/>
</dbReference>
<dbReference type="InterPro" id="IPR036163">
    <property type="entry name" value="HMA_dom_sf"/>
</dbReference>
<dbReference type="PANTHER" id="PTHR46119">
    <property type="entry name" value="OS08G0405700 PROTEIN"/>
    <property type="match status" value="1"/>
</dbReference>
<evidence type="ECO:0000256" key="1">
    <source>
        <dbReference type="ARBA" id="ARBA00004170"/>
    </source>
</evidence>
<sequence>MDKPSKPALMYAENLTLPSFQVIVISANLGCSFCRQRVSHILSKITGLREYTVDVRNKQVMVKGDVHFSCNTRHEERSPRKERKKYCLPYKFSIRYLRPTCFV</sequence>
<protein>
    <submittedName>
        <fullName evidence="3">Protein SODIUM POTASSIUM ROOT DEFECTIVE 1 like</fullName>
    </submittedName>
</protein>
<dbReference type="STRING" id="1590841.A0A2R6QJY5"/>
<comment type="subcellular location">
    <subcellularLocation>
        <location evidence="1">Membrane</location>
        <topology evidence="1">Peripheral membrane protein</topology>
    </subcellularLocation>
</comment>
<dbReference type="GO" id="GO:0009626">
    <property type="term" value="P:plant-type hypersensitive response"/>
    <property type="evidence" value="ECO:0007669"/>
    <property type="project" value="UniProtKB-KW"/>
</dbReference>
<dbReference type="Pfam" id="PF00403">
    <property type="entry name" value="HMA"/>
    <property type="match status" value="1"/>
</dbReference>
<accession>A0A2R6QJY5</accession>
<organism evidence="3 4">
    <name type="scientific">Actinidia chinensis var. chinensis</name>
    <name type="common">Chinese soft-hair kiwi</name>
    <dbReference type="NCBI Taxonomy" id="1590841"/>
    <lineage>
        <taxon>Eukaryota</taxon>
        <taxon>Viridiplantae</taxon>
        <taxon>Streptophyta</taxon>
        <taxon>Embryophyta</taxon>
        <taxon>Tracheophyta</taxon>
        <taxon>Spermatophyta</taxon>
        <taxon>Magnoliopsida</taxon>
        <taxon>eudicotyledons</taxon>
        <taxon>Gunneridae</taxon>
        <taxon>Pentapetalae</taxon>
        <taxon>asterids</taxon>
        <taxon>Ericales</taxon>
        <taxon>Actinidiaceae</taxon>
        <taxon>Actinidia</taxon>
    </lineage>
</organism>
<proteinExistence type="predicted"/>
<evidence type="ECO:0000259" key="2">
    <source>
        <dbReference type="Pfam" id="PF00403"/>
    </source>
</evidence>
<dbReference type="SUPFAM" id="SSF55008">
    <property type="entry name" value="HMA, heavy metal-associated domain"/>
    <property type="match status" value="1"/>
</dbReference>
<keyword evidence="4" id="KW-1185">Reference proteome</keyword>
<evidence type="ECO:0000313" key="3">
    <source>
        <dbReference type="EMBL" id="PSS09717.1"/>
    </source>
</evidence>
<dbReference type="EMBL" id="NKQK01000015">
    <property type="protein sequence ID" value="PSS09717.1"/>
    <property type="molecule type" value="Genomic_DNA"/>
</dbReference>
<dbReference type="InterPro" id="IPR044526">
    <property type="entry name" value="NAKR1-3"/>
</dbReference>
<dbReference type="GO" id="GO:0046872">
    <property type="term" value="F:metal ion binding"/>
    <property type="evidence" value="ECO:0007669"/>
    <property type="project" value="InterPro"/>
</dbReference>
<dbReference type="FunCoup" id="A0A2R6QJY5">
    <property type="interactions" value="42"/>
</dbReference>
<gene>
    <name evidence="3" type="ORF">CEY00_Acc16742</name>
</gene>
<dbReference type="AlphaFoldDB" id="A0A2R6QJY5"/>
<dbReference type="OrthoDB" id="1295525at2759"/>
<dbReference type="Gene3D" id="3.30.70.100">
    <property type="match status" value="1"/>
</dbReference>
<dbReference type="Gramene" id="PSS09717">
    <property type="protein sequence ID" value="PSS09717"/>
    <property type="gene ID" value="CEY00_Acc16742"/>
</dbReference>
<name>A0A2R6QJY5_ACTCC</name>
<evidence type="ECO:0000313" key="4">
    <source>
        <dbReference type="Proteomes" id="UP000241394"/>
    </source>
</evidence>
<reference evidence="4" key="2">
    <citation type="journal article" date="2018" name="BMC Genomics">
        <title>A manually annotated Actinidia chinensis var. chinensis (kiwifruit) genome highlights the challenges associated with draft genomes and gene prediction in plants.</title>
        <authorList>
            <person name="Pilkington S.M."/>
            <person name="Crowhurst R."/>
            <person name="Hilario E."/>
            <person name="Nardozza S."/>
            <person name="Fraser L."/>
            <person name="Peng Y."/>
            <person name="Gunaseelan K."/>
            <person name="Simpson R."/>
            <person name="Tahir J."/>
            <person name="Deroles S.C."/>
            <person name="Templeton K."/>
            <person name="Luo Z."/>
            <person name="Davy M."/>
            <person name="Cheng C."/>
            <person name="McNeilage M."/>
            <person name="Scaglione D."/>
            <person name="Liu Y."/>
            <person name="Zhang Q."/>
            <person name="Datson P."/>
            <person name="De Silva N."/>
            <person name="Gardiner S.E."/>
            <person name="Bassett H."/>
            <person name="Chagne D."/>
            <person name="McCallum J."/>
            <person name="Dzierzon H."/>
            <person name="Deng C."/>
            <person name="Wang Y.Y."/>
            <person name="Barron L."/>
            <person name="Manako K."/>
            <person name="Bowen J."/>
            <person name="Foster T.M."/>
            <person name="Erridge Z.A."/>
            <person name="Tiffin H."/>
            <person name="Waite C.N."/>
            <person name="Davies K.M."/>
            <person name="Grierson E.P."/>
            <person name="Laing W.A."/>
            <person name="Kirk R."/>
            <person name="Chen X."/>
            <person name="Wood M."/>
            <person name="Montefiori M."/>
            <person name="Brummell D.A."/>
            <person name="Schwinn K.E."/>
            <person name="Catanach A."/>
            <person name="Fullerton C."/>
            <person name="Li D."/>
            <person name="Meiyalaghan S."/>
            <person name="Nieuwenhuizen N."/>
            <person name="Read N."/>
            <person name="Prakash R."/>
            <person name="Hunter D."/>
            <person name="Zhang H."/>
            <person name="McKenzie M."/>
            <person name="Knabel M."/>
            <person name="Harris A."/>
            <person name="Allan A.C."/>
            <person name="Gleave A."/>
            <person name="Chen A."/>
            <person name="Janssen B.J."/>
            <person name="Plunkett B."/>
            <person name="Ampomah-Dwamena C."/>
            <person name="Voogd C."/>
            <person name="Leif D."/>
            <person name="Lafferty D."/>
            <person name="Souleyre E.J.F."/>
            <person name="Varkonyi-Gasic E."/>
            <person name="Gambi F."/>
            <person name="Hanley J."/>
            <person name="Yao J.L."/>
            <person name="Cheung J."/>
            <person name="David K.M."/>
            <person name="Warren B."/>
            <person name="Marsh K."/>
            <person name="Snowden K.C."/>
            <person name="Lin-Wang K."/>
            <person name="Brian L."/>
            <person name="Martinez-Sanchez M."/>
            <person name="Wang M."/>
            <person name="Ileperuma N."/>
            <person name="Macnee N."/>
            <person name="Campin R."/>
            <person name="McAtee P."/>
            <person name="Drummond R.S.M."/>
            <person name="Espley R.V."/>
            <person name="Ireland H.S."/>
            <person name="Wu R."/>
            <person name="Atkinson R.G."/>
            <person name="Karunairetnam S."/>
            <person name="Bulley S."/>
            <person name="Chunkath S."/>
            <person name="Hanley Z."/>
            <person name="Storey R."/>
            <person name="Thrimawithana A.H."/>
            <person name="Thomson S."/>
            <person name="David C."/>
            <person name="Testolin R."/>
            <person name="Huang H."/>
            <person name="Hellens R.P."/>
            <person name="Schaffer R.J."/>
        </authorList>
    </citation>
    <scope>NUCLEOTIDE SEQUENCE [LARGE SCALE GENOMIC DNA]</scope>
    <source>
        <strain evidence="4">cv. Red5</strain>
    </source>
</reference>
<dbReference type="InParanoid" id="A0A2R6QJY5"/>
<dbReference type="GO" id="GO:0016020">
    <property type="term" value="C:membrane"/>
    <property type="evidence" value="ECO:0007669"/>
    <property type="project" value="UniProtKB-SubCell"/>
</dbReference>
<reference evidence="3 4" key="1">
    <citation type="submission" date="2017-07" db="EMBL/GenBank/DDBJ databases">
        <title>An improved, manually edited Actinidia chinensis var. chinensis (kiwifruit) genome highlights the challenges associated with draft genomes and gene prediction in plants.</title>
        <authorList>
            <person name="Pilkington S."/>
            <person name="Crowhurst R."/>
            <person name="Hilario E."/>
            <person name="Nardozza S."/>
            <person name="Fraser L."/>
            <person name="Peng Y."/>
            <person name="Gunaseelan K."/>
            <person name="Simpson R."/>
            <person name="Tahir J."/>
            <person name="Deroles S."/>
            <person name="Templeton K."/>
            <person name="Luo Z."/>
            <person name="Davy M."/>
            <person name="Cheng C."/>
            <person name="Mcneilage M."/>
            <person name="Scaglione D."/>
            <person name="Liu Y."/>
            <person name="Zhang Q."/>
            <person name="Datson P."/>
            <person name="De Silva N."/>
            <person name="Gardiner S."/>
            <person name="Bassett H."/>
            <person name="Chagne D."/>
            <person name="Mccallum J."/>
            <person name="Dzierzon H."/>
            <person name="Deng C."/>
            <person name="Wang Y.-Y."/>
            <person name="Barron N."/>
            <person name="Manako K."/>
            <person name="Bowen J."/>
            <person name="Foster T."/>
            <person name="Erridge Z."/>
            <person name="Tiffin H."/>
            <person name="Waite C."/>
            <person name="Davies K."/>
            <person name="Grierson E."/>
            <person name="Laing W."/>
            <person name="Kirk R."/>
            <person name="Chen X."/>
            <person name="Wood M."/>
            <person name="Montefiori M."/>
            <person name="Brummell D."/>
            <person name="Schwinn K."/>
            <person name="Catanach A."/>
            <person name="Fullerton C."/>
            <person name="Li D."/>
            <person name="Meiyalaghan S."/>
            <person name="Nieuwenhuizen N."/>
            <person name="Read N."/>
            <person name="Prakash R."/>
            <person name="Hunter D."/>
            <person name="Zhang H."/>
            <person name="Mckenzie M."/>
            <person name="Knabel M."/>
            <person name="Harris A."/>
            <person name="Allan A."/>
            <person name="Chen A."/>
            <person name="Janssen B."/>
            <person name="Plunkett B."/>
            <person name="Dwamena C."/>
            <person name="Voogd C."/>
            <person name="Leif D."/>
            <person name="Lafferty D."/>
            <person name="Souleyre E."/>
            <person name="Varkonyi-Gasic E."/>
            <person name="Gambi F."/>
            <person name="Hanley J."/>
            <person name="Yao J.-L."/>
            <person name="Cheung J."/>
            <person name="David K."/>
            <person name="Warren B."/>
            <person name="Marsh K."/>
            <person name="Snowden K."/>
            <person name="Lin-Wang K."/>
            <person name="Brian L."/>
            <person name="Martinez-Sanchez M."/>
            <person name="Wang M."/>
            <person name="Ileperuma N."/>
            <person name="Macnee N."/>
            <person name="Campin R."/>
            <person name="Mcatee P."/>
            <person name="Drummond R."/>
            <person name="Espley R."/>
            <person name="Ireland H."/>
            <person name="Wu R."/>
            <person name="Atkinson R."/>
            <person name="Karunairetnam S."/>
            <person name="Bulley S."/>
            <person name="Chunkath S."/>
            <person name="Hanley Z."/>
            <person name="Storey R."/>
            <person name="Thrimawithana A."/>
            <person name="Thomson S."/>
            <person name="David C."/>
            <person name="Testolin R."/>
        </authorList>
    </citation>
    <scope>NUCLEOTIDE SEQUENCE [LARGE SCALE GENOMIC DNA]</scope>
    <source>
        <strain evidence="4">cv. Red5</strain>
        <tissue evidence="3">Young leaf</tissue>
    </source>
</reference>
<dbReference type="OMA" id="MNANMGC"/>
<dbReference type="PANTHER" id="PTHR46119:SF15">
    <property type="entry name" value="PROTEIN SODIUM POTASSIUM ROOT DEFECTIVE 2"/>
    <property type="match status" value="1"/>
</dbReference>